<proteinExistence type="predicted"/>
<protein>
    <recommendedName>
        <fullName evidence="4">Secreted protein</fullName>
    </recommendedName>
</protein>
<evidence type="ECO:0000313" key="3">
    <source>
        <dbReference type="Proteomes" id="UP000465240"/>
    </source>
</evidence>
<comment type="caution">
    <text evidence="2">The sequence shown here is derived from an EMBL/GenBank/DDBJ whole genome shotgun (WGS) entry which is preliminary data.</text>
</comment>
<name>A0ABQ1C740_9MYCO</name>
<keyword evidence="1" id="KW-0732">Signal</keyword>
<accession>A0ABQ1C740</accession>
<dbReference type="Proteomes" id="UP000465240">
    <property type="component" value="Unassembled WGS sequence"/>
</dbReference>
<dbReference type="EMBL" id="BLKX01000001">
    <property type="protein sequence ID" value="GFG80234.1"/>
    <property type="molecule type" value="Genomic_DNA"/>
</dbReference>
<evidence type="ECO:0008006" key="4">
    <source>
        <dbReference type="Google" id="ProtNLM"/>
    </source>
</evidence>
<feature type="signal peptide" evidence="1">
    <location>
        <begin position="1"/>
        <end position="27"/>
    </location>
</feature>
<evidence type="ECO:0000256" key="1">
    <source>
        <dbReference type="SAM" id="SignalP"/>
    </source>
</evidence>
<evidence type="ECO:0000313" key="2">
    <source>
        <dbReference type="EMBL" id="GFG80234.1"/>
    </source>
</evidence>
<reference evidence="2 3" key="1">
    <citation type="journal article" date="2019" name="Emerg. Microbes Infect.">
        <title>Comprehensive subspecies identification of 175 nontuberculous mycobacteria species based on 7547 genomic profiles.</title>
        <authorList>
            <person name="Matsumoto Y."/>
            <person name="Kinjo T."/>
            <person name="Motooka D."/>
            <person name="Nabeya D."/>
            <person name="Jung N."/>
            <person name="Uechi K."/>
            <person name="Horii T."/>
            <person name="Iida T."/>
            <person name="Fujita J."/>
            <person name="Nakamura S."/>
        </authorList>
    </citation>
    <scope>NUCLEOTIDE SEQUENCE [LARGE SCALE GENOMIC DNA]</scope>
    <source>
        <strain evidence="2 3">JCM 18565</strain>
    </source>
</reference>
<organism evidence="2 3">
    <name type="scientific">Mycobacterium paragordonae</name>
    <dbReference type="NCBI Taxonomy" id="1389713"/>
    <lineage>
        <taxon>Bacteria</taxon>
        <taxon>Bacillati</taxon>
        <taxon>Actinomycetota</taxon>
        <taxon>Actinomycetes</taxon>
        <taxon>Mycobacteriales</taxon>
        <taxon>Mycobacteriaceae</taxon>
        <taxon>Mycobacterium</taxon>
    </lineage>
</organism>
<feature type="chain" id="PRO_5046730395" description="Secreted protein" evidence="1">
    <location>
        <begin position="28"/>
        <end position="145"/>
    </location>
</feature>
<sequence length="145" mass="14904">MTVPRRVVSVAVFAGWLAFGPAGIASAEPAMSGHYISTVTSASGETTTSDWYFTPCGAGCASVANSPGGPGFGEARMFDGQWTLAWHSDAVCSSGTRVPGAYASYASWDPITLEGKNESGITRPVCGSDKGLPRVTQHLGLTQAG</sequence>
<keyword evidence="3" id="KW-1185">Reference proteome</keyword>
<gene>
    <name evidence="2" type="ORF">MPRG_35100</name>
</gene>